<evidence type="ECO:0000313" key="2">
    <source>
        <dbReference type="EMBL" id="PWJ27971.1"/>
    </source>
</evidence>
<name>A0A2Y9BGD3_9FIRM</name>
<dbReference type="OrthoDB" id="2067703at2"/>
<reference evidence="2 3" key="1">
    <citation type="submission" date="2018-05" db="EMBL/GenBank/DDBJ databases">
        <title>The Hungate 1000. A catalogue of reference genomes from the rumen microbiome.</title>
        <authorList>
            <person name="Kelly W."/>
        </authorList>
    </citation>
    <scope>NUCLEOTIDE SEQUENCE [LARGE SCALE GENOMIC DNA]</scope>
    <source>
        <strain evidence="2 3">NLAE-zl-C242</strain>
    </source>
</reference>
<sequence length="145" mass="17187">MERLTVPDEEIDGGTRRAVIDARAVREEAMKIYWALKKYEDTGLSPEEIDSLNTFDGSQGMKYLKLYQEEQQKHRWIQVSERLPEEAEYLGISDGQRYMKRIEVAYMTDTIEYIIGYFDGCKWMDKRHNKINNVIAWKVHEPFIS</sequence>
<organism evidence="2 3">
    <name type="scientific">Faecalicatena orotica</name>
    <dbReference type="NCBI Taxonomy" id="1544"/>
    <lineage>
        <taxon>Bacteria</taxon>
        <taxon>Bacillati</taxon>
        <taxon>Bacillota</taxon>
        <taxon>Clostridia</taxon>
        <taxon>Lachnospirales</taxon>
        <taxon>Lachnospiraceae</taxon>
        <taxon>Faecalicatena</taxon>
    </lineage>
</organism>
<comment type="caution">
    <text evidence="2">The sequence shown here is derived from an EMBL/GenBank/DDBJ whole genome shotgun (WGS) entry which is preliminary data.</text>
</comment>
<dbReference type="EMBL" id="QGDL01000010">
    <property type="protein sequence ID" value="PWJ27971.1"/>
    <property type="molecule type" value="Genomic_DNA"/>
</dbReference>
<evidence type="ECO:0000313" key="3">
    <source>
        <dbReference type="Proteomes" id="UP000245845"/>
    </source>
</evidence>
<dbReference type="AlphaFoldDB" id="A0A2Y9BGD3"/>
<proteinExistence type="predicted"/>
<dbReference type="Proteomes" id="UP000245845">
    <property type="component" value="Unassembled WGS sequence"/>
</dbReference>
<accession>A0A2Y9BGD3</accession>
<dbReference type="RefSeq" id="WP_109732325.1">
    <property type="nucleotide sequence ID" value="NZ_QGDL01000010.1"/>
</dbReference>
<evidence type="ECO:0000259" key="1">
    <source>
        <dbReference type="Pfam" id="PF04448"/>
    </source>
</evidence>
<dbReference type="Pfam" id="PF04448">
    <property type="entry name" value="DUF551"/>
    <property type="match status" value="1"/>
</dbReference>
<gene>
    <name evidence="2" type="ORF">A8806_110146</name>
</gene>
<feature type="domain" description="DUF551" evidence="1">
    <location>
        <begin position="76"/>
        <end position="137"/>
    </location>
</feature>
<keyword evidence="3" id="KW-1185">Reference proteome</keyword>
<dbReference type="InterPro" id="IPR007539">
    <property type="entry name" value="DUF551"/>
</dbReference>
<protein>
    <recommendedName>
        <fullName evidence="1">DUF551 domain-containing protein</fullName>
    </recommendedName>
</protein>